<dbReference type="EMBL" id="LT559118">
    <property type="protein sequence ID" value="SBO98709.1"/>
    <property type="molecule type" value="Genomic_DNA"/>
</dbReference>
<proteinExistence type="predicted"/>
<dbReference type="InterPro" id="IPR046197">
    <property type="entry name" value="DUF6229"/>
</dbReference>
<sequence>MANLTAELAERIVAGWRGTAGPVEGWDSPAGPLFAGGDYAESDITMEAILGSAEAGAQPAAITVCGTVCTDSRPRVCC</sequence>
<protein>
    <submittedName>
        <fullName evidence="1">Uncharacterized protein</fullName>
    </submittedName>
</protein>
<organism evidence="1">
    <name type="scientific">Nonomuraea gerenzanensis</name>
    <dbReference type="NCBI Taxonomy" id="93944"/>
    <lineage>
        <taxon>Bacteria</taxon>
        <taxon>Bacillati</taxon>
        <taxon>Actinomycetota</taxon>
        <taxon>Actinomycetes</taxon>
        <taxon>Streptosporangiales</taxon>
        <taxon>Streptosporangiaceae</taxon>
        <taxon>Nonomuraea</taxon>
    </lineage>
</organism>
<dbReference type="RefSeq" id="WP_225267459.1">
    <property type="nucleotide sequence ID" value="NZ_CP084058.1"/>
</dbReference>
<gene>
    <name evidence="1" type="ORF">BN4615_P8225</name>
</gene>
<accession>A0A1M4EII3</accession>
<dbReference type="Pfam" id="PF19740">
    <property type="entry name" value="DUF6229"/>
    <property type="match status" value="1"/>
</dbReference>
<name>A0A1M4EII3_9ACTN</name>
<reference evidence="1" key="1">
    <citation type="submission" date="2016-04" db="EMBL/GenBank/DDBJ databases">
        <authorList>
            <person name="Evans L.H."/>
            <person name="Alamgir A."/>
            <person name="Owens N."/>
            <person name="Weber N.D."/>
            <person name="Virtaneva K."/>
            <person name="Barbian K."/>
            <person name="Babar A."/>
            <person name="Rosenke K."/>
        </authorList>
    </citation>
    <scope>NUCLEOTIDE SEQUENCE</scope>
    <source>
        <strain evidence="1">Nono1</strain>
    </source>
</reference>
<evidence type="ECO:0000313" key="1">
    <source>
        <dbReference type="EMBL" id="SBO98709.1"/>
    </source>
</evidence>
<dbReference type="AlphaFoldDB" id="A0A1M4EII3"/>